<protein>
    <recommendedName>
        <fullName evidence="3">DUF1107 domain-containing protein</fullName>
    </recommendedName>
</protein>
<organism evidence="1 2">
    <name type="scientific">Paraferrimonas haliotis</name>
    <dbReference type="NCBI Taxonomy" id="2013866"/>
    <lineage>
        <taxon>Bacteria</taxon>
        <taxon>Pseudomonadati</taxon>
        <taxon>Pseudomonadota</taxon>
        <taxon>Gammaproteobacteria</taxon>
        <taxon>Alteromonadales</taxon>
        <taxon>Ferrimonadaceae</taxon>
        <taxon>Paraferrimonas</taxon>
    </lineage>
</organism>
<dbReference type="AlphaFoldDB" id="A0AA37TS54"/>
<sequence>MRKFPVFAPKLIAKHAKIFLNGVIWVKHLGLLRFEQGRFLVKANDSLKIKQAVRVLNQQLQPD</sequence>
<dbReference type="InterPro" id="IPR009491">
    <property type="entry name" value="DUF1107"/>
</dbReference>
<name>A0AA37TS54_9GAMM</name>
<evidence type="ECO:0000313" key="1">
    <source>
        <dbReference type="EMBL" id="GLS82119.1"/>
    </source>
</evidence>
<dbReference type="EMBL" id="BSPO01000001">
    <property type="protein sequence ID" value="GLS82119.1"/>
    <property type="molecule type" value="Genomic_DNA"/>
</dbReference>
<dbReference type="Pfam" id="PF06526">
    <property type="entry name" value="DUF1107"/>
    <property type="match status" value="1"/>
</dbReference>
<accession>A0AA37TS54</accession>
<dbReference type="RefSeq" id="WP_095498129.1">
    <property type="nucleotide sequence ID" value="NZ_BSPO01000001.1"/>
</dbReference>
<dbReference type="Proteomes" id="UP001157439">
    <property type="component" value="Unassembled WGS sequence"/>
</dbReference>
<gene>
    <name evidence="1" type="ORF">GCM10007894_00960</name>
</gene>
<comment type="caution">
    <text evidence="1">The sequence shown here is derived from an EMBL/GenBank/DDBJ whole genome shotgun (WGS) entry which is preliminary data.</text>
</comment>
<dbReference type="Gene3D" id="3.30.1910.10">
    <property type="entry name" value="so0334 like domain"/>
    <property type="match status" value="1"/>
</dbReference>
<keyword evidence="2" id="KW-1185">Reference proteome</keyword>
<reference evidence="1 2" key="1">
    <citation type="journal article" date="2014" name="Int. J. Syst. Evol. Microbiol.">
        <title>Complete genome sequence of Corynebacterium casei LMG S-19264T (=DSM 44701T), isolated from a smear-ripened cheese.</title>
        <authorList>
            <consortium name="US DOE Joint Genome Institute (JGI-PGF)"/>
            <person name="Walter F."/>
            <person name="Albersmeier A."/>
            <person name="Kalinowski J."/>
            <person name="Ruckert C."/>
        </authorList>
    </citation>
    <scope>NUCLEOTIDE SEQUENCE [LARGE SCALE GENOMIC DNA]</scope>
    <source>
        <strain evidence="1 2">NBRC 112785</strain>
    </source>
</reference>
<evidence type="ECO:0008006" key="3">
    <source>
        <dbReference type="Google" id="ProtNLM"/>
    </source>
</evidence>
<evidence type="ECO:0000313" key="2">
    <source>
        <dbReference type="Proteomes" id="UP001157439"/>
    </source>
</evidence>
<proteinExistence type="predicted"/>